<dbReference type="EMBL" id="CP001698">
    <property type="protein sequence ID" value="ADN02455.1"/>
    <property type="molecule type" value="Genomic_DNA"/>
</dbReference>
<protein>
    <recommendedName>
        <fullName evidence="4">DUF5320 domain-containing protein</fullName>
    </recommendedName>
</protein>
<evidence type="ECO:0000256" key="1">
    <source>
        <dbReference type="SAM" id="Coils"/>
    </source>
</evidence>
<dbReference type="PaxDb" id="665571-STHERM_c15150"/>
<dbReference type="InterPro" id="IPR035205">
    <property type="entry name" value="DUF5320"/>
</dbReference>
<dbReference type="RefSeq" id="WP_013314295.1">
    <property type="nucleotide sequence ID" value="NC_014484.1"/>
</dbReference>
<keyword evidence="1" id="KW-0175">Coiled coil</keyword>
<dbReference type="Proteomes" id="UP000001296">
    <property type="component" value="Chromosome"/>
</dbReference>
<name>E0RTT0_WINT6</name>
<reference key="1">
    <citation type="submission" date="2009-08" db="EMBL/GenBank/DDBJ databases">
        <title>The genome sequence of Spirochaeta thermophila DSM6192.</title>
        <authorList>
            <person name="Angelov A."/>
            <person name="Mientus M."/>
            <person name="Wittenberg S."/>
            <person name="Lehmann R."/>
            <person name="Liesegang H."/>
            <person name="Daniel R."/>
            <person name="Liebl W."/>
        </authorList>
    </citation>
    <scope>NUCLEOTIDE SEQUENCE</scope>
    <source>
        <strain>DSM 6192</strain>
    </source>
</reference>
<evidence type="ECO:0008006" key="4">
    <source>
        <dbReference type="Google" id="ProtNLM"/>
    </source>
</evidence>
<dbReference type="Pfam" id="PF17253">
    <property type="entry name" value="DUF5320"/>
    <property type="match status" value="1"/>
</dbReference>
<organism evidence="2 3">
    <name type="scientific">Winmispira thermophila (strain ATCC 49972 / DSM 6192 / RI 19.B1)</name>
    <name type="common">Spirochaeta thermophila</name>
    <dbReference type="NCBI Taxonomy" id="665571"/>
    <lineage>
        <taxon>Bacteria</taxon>
        <taxon>Pseudomonadati</taxon>
        <taxon>Spirochaetota</taxon>
        <taxon>Spirochaetia</taxon>
        <taxon>Winmispirales</taxon>
        <taxon>Winmispiraceae</taxon>
        <taxon>Winmispira</taxon>
    </lineage>
</organism>
<gene>
    <name evidence="2" type="ordered locus">STHERM_c15150</name>
</gene>
<reference evidence="2 3" key="2">
    <citation type="journal article" date="2010" name="J. Bacteriol.">
        <title>Genome sequence of the polysaccharide-degrading, thermophilic anaerobe Spirochaeta thermophila DSM 6192.</title>
        <authorList>
            <person name="Angelov A."/>
            <person name="Liebl S."/>
            <person name="Ballschmiter M."/>
            <person name="Bomeke M."/>
            <person name="Lehmann R."/>
            <person name="Liesegang H."/>
            <person name="Daniel R."/>
            <person name="Liebl W."/>
        </authorList>
    </citation>
    <scope>NUCLEOTIDE SEQUENCE [LARGE SCALE GENOMIC DNA]</scope>
    <source>
        <strain evidence="3">ATCC 49972 / DSM 6192 / RI 19.B1</strain>
    </source>
</reference>
<sequence>MPFGDRTGPAGAGPRTGRAAGYCAGFGMPGYANPWGGGGWGRGRCHRYWYHLTGLPGWARGWTAPVAPGWWTPPSPEEERKILESRAAALEREMEALKKRLDELSKGSEEA</sequence>
<accession>E0RTT0</accession>
<feature type="coiled-coil region" evidence="1">
    <location>
        <begin position="80"/>
        <end position="107"/>
    </location>
</feature>
<evidence type="ECO:0000313" key="2">
    <source>
        <dbReference type="EMBL" id="ADN02455.1"/>
    </source>
</evidence>
<evidence type="ECO:0000313" key="3">
    <source>
        <dbReference type="Proteomes" id="UP000001296"/>
    </source>
</evidence>
<proteinExistence type="predicted"/>
<dbReference type="KEGG" id="sta:STHERM_c15150"/>
<dbReference type="AlphaFoldDB" id="E0RTT0"/>
<dbReference type="HOGENOM" id="CLU_136587_0_0_12"/>